<dbReference type="EMBL" id="JBBXMP010000059">
    <property type="protein sequence ID" value="KAL0064613.1"/>
    <property type="molecule type" value="Genomic_DNA"/>
</dbReference>
<proteinExistence type="predicted"/>
<evidence type="ECO:0000313" key="7">
    <source>
        <dbReference type="EMBL" id="KAL0064613.1"/>
    </source>
</evidence>
<evidence type="ECO:0000256" key="3">
    <source>
        <dbReference type="ARBA" id="ARBA00022989"/>
    </source>
</evidence>
<organism evidence="7 8">
    <name type="scientific">Marasmius tenuissimus</name>
    <dbReference type="NCBI Taxonomy" id="585030"/>
    <lineage>
        <taxon>Eukaryota</taxon>
        <taxon>Fungi</taxon>
        <taxon>Dikarya</taxon>
        <taxon>Basidiomycota</taxon>
        <taxon>Agaricomycotina</taxon>
        <taxon>Agaricomycetes</taxon>
        <taxon>Agaricomycetidae</taxon>
        <taxon>Agaricales</taxon>
        <taxon>Marasmiineae</taxon>
        <taxon>Marasmiaceae</taxon>
        <taxon>Marasmius</taxon>
    </lineage>
</organism>
<dbReference type="Proteomes" id="UP001437256">
    <property type="component" value="Unassembled WGS sequence"/>
</dbReference>
<feature type="compositionally biased region" description="Acidic residues" evidence="5">
    <location>
        <begin position="131"/>
        <end position="140"/>
    </location>
</feature>
<keyword evidence="4 6" id="KW-0472">Membrane</keyword>
<dbReference type="PANTHER" id="PTHR15549">
    <property type="entry name" value="PAIRED IMMUNOGLOBULIN-LIKE TYPE 2 RECEPTOR"/>
    <property type="match status" value="1"/>
</dbReference>
<dbReference type="PANTHER" id="PTHR15549:SF26">
    <property type="entry name" value="AXIAL BUDDING PATTERN PROTEIN 2-RELATED"/>
    <property type="match status" value="1"/>
</dbReference>
<comment type="caution">
    <text evidence="7">The sequence shown here is derived from an EMBL/GenBank/DDBJ whole genome shotgun (WGS) entry which is preliminary data.</text>
</comment>
<sequence>MLNRLPADIQSGVCNQEIKIYDGLYDIFWDDGSWFYVYASQTLTTAQNANPNKIFTKCKATTTSSPSSTPTPTSSQPSQPETEESSGIGTGAIAGIAAGIAVLAIAGVLGAFFFLRRKKRKGYVNASGIIIDDDDDEDDSRVDTHVGALEPYPYTSTTPSQQTMTNTGSYFPASTIGYNSSQPDDTASQQHRAPGTSSSSSGQGSSTGYVVSNPDSGSSARPGKGSIDASQSPRSPPPMLPLPAKGAAPNARKTYVPPAPSEADASERHFDAGPVEGSSLQRNTSGRLPPAYGDLI</sequence>
<accession>A0ABR2ZT92</accession>
<feature type="compositionally biased region" description="Polar residues" evidence="5">
    <location>
        <begin position="154"/>
        <end position="169"/>
    </location>
</feature>
<gene>
    <name evidence="7" type="ORF">AAF712_008439</name>
</gene>
<evidence type="ECO:0000313" key="8">
    <source>
        <dbReference type="Proteomes" id="UP001437256"/>
    </source>
</evidence>
<protein>
    <submittedName>
        <fullName evidence="7">Uncharacterized protein</fullName>
    </submittedName>
</protein>
<feature type="region of interest" description="Disordered" evidence="5">
    <location>
        <begin position="59"/>
        <end position="87"/>
    </location>
</feature>
<feature type="compositionally biased region" description="Low complexity" evidence="5">
    <location>
        <begin position="61"/>
        <end position="87"/>
    </location>
</feature>
<feature type="region of interest" description="Disordered" evidence="5">
    <location>
        <begin position="130"/>
        <end position="296"/>
    </location>
</feature>
<comment type="subcellular location">
    <subcellularLocation>
        <location evidence="1">Membrane</location>
        <topology evidence="1">Single-pass membrane protein</topology>
    </subcellularLocation>
</comment>
<dbReference type="InterPro" id="IPR051694">
    <property type="entry name" value="Immunoregulatory_rcpt-like"/>
</dbReference>
<feature type="compositionally biased region" description="Low complexity" evidence="5">
    <location>
        <begin position="195"/>
        <end position="208"/>
    </location>
</feature>
<feature type="compositionally biased region" description="Polar residues" evidence="5">
    <location>
        <begin position="209"/>
        <end position="219"/>
    </location>
</feature>
<keyword evidence="2 6" id="KW-0812">Transmembrane</keyword>
<keyword evidence="3 6" id="KW-1133">Transmembrane helix</keyword>
<feature type="transmembrane region" description="Helical" evidence="6">
    <location>
        <begin position="92"/>
        <end position="115"/>
    </location>
</feature>
<name>A0ABR2ZT92_9AGAR</name>
<evidence type="ECO:0000256" key="4">
    <source>
        <dbReference type="ARBA" id="ARBA00023136"/>
    </source>
</evidence>
<feature type="compositionally biased region" description="Polar residues" evidence="5">
    <location>
        <begin position="176"/>
        <end position="191"/>
    </location>
</feature>
<evidence type="ECO:0000256" key="2">
    <source>
        <dbReference type="ARBA" id="ARBA00022692"/>
    </source>
</evidence>
<keyword evidence="8" id="KW-1185">Reference proteome</keyword>
<evidence type="ECO:0000256" key="5">
    <source>
        <dbReference type="SAM" id="MobiDB-lite"/>
    </source>
</evidence>
<reference evidence="7 8" key="1">
    <citation type="submission" date="2024-05" db="EMBL/GenBank/DDBJ databases">
        <title>A draft genome resource for the thread blight pathogen Marasmius tenuissimus strain MS-2.</title>
        <authorList>
            <person name="Yulfo-Soto G.E."/>
            <person name="Baruah I.K."/>
            <person name="Amoako-Attah I."/>
            <person name="Bukari Y."/>
            <person name="Meinhardt L.W."/>
            <person name="Bailey B.A."/>
            <person name="Cohen S.P."/>
        </authorList>
    </citation>
    <scope>NUCLEOTIDE SEQUENCE [LARGE SCALE GENOMIC DNA]</scope>
    <source>
        <strain evidence="7 8">MS-2</strain>
    </source>
</reference>
<evidence type="ECO:0000256" key="1">
    <source>
        <dbReference type="ARBA" id="ARBA00004167"/>
    </source>
</evidence>
<evidence type="ECO:0000256" key="6">
    <source>
        <dbReference type="SAM" id="Phobius"/>
    </source>
</evidence>